<dbReference type="KEGG" id="mlr:MELLADRAFT_114231"/>
<keyword evidence="2" id="KW-1185">Reference proteome</keyword>
<dbReference type="GeneID" id="18925265"/>
<gene>
    <name evidence="1" type="ORF">MELLADRAFT_114231</name>
</gene>
<protein>
    <submittedName>
        <fullName evidence="1">Uncharacterized protein</fullName>
    </submittedName>
</protein>
<dbReference type="EMBL" id="GL883216">
    <property type="protein sequence ID" value="EGF97575.1"/>
    <property type="molecule type" value="Genomic_DNA"/>
</dbReference>
<sequence length="196" mass="22359">MIRKLKRIKLSNIRIRFGPRGGVRNRHTHHQTYMAARRKQVLMLKGSGQRHLIYGLTGFLALLHYTARHPPAGADIKKLVVEGVTEEESRGILSYFNRRTSHNLGLSQVVELRIKMFGRSRCVVHRLKKSRTSVCAIFDLNTFHLGCDGTIQTRNQRLRSLSVKGLGDFVFLVEMASREPDNTEDYGGNNEQCSLK</sequence>
<dbReference type="OrthoDB" id="10491804at2759"/>
<dbReference type="InParanoid" id="F4SCQ4"/>
<dbReference type="RefSeq" id="XP_007419158.1">
    <property type="nucleotide sequence ID" value="XM_007419096.1"/>
</dbReference>
<evidence type="ECO:0000313" key="1">
    <source>
        <dbReference type="EMBL" id="EGF97575.1"/>
    </source>
</evidence>
<dbReference type="VEuPathDB" id="FungiDB:MELLADRAFT_114231"/>
<dbReference type="HOGENOM" id="CLU_1215018_0_0_1"/>
<reference evidence="2" key="1">
    <citation type="journal article" date="2011" name="Proc. Natl. Acad. Sci. U.S.A.">
        <title>Obligate biotrophy features unraveled by the genomic analysis of rust fungi.</title>
        <authorList>
            <person name="Duplessis S."/>
            <person name="Cuomo C.A."/>
            <person name="Lin Y.-C."/>
            <person name="Aerts A."/>
            <person name="Tisserant E."/>
            <person name="Veneault-Fourrey C."/>
            <person name="Joly D.L."/>
            <person name="Hacquard S."/>
            <person name="Amselem J."/>
            <person name="Cantarel B.L."/>
            <person name="Chiu R."/>
            <person name="Coutinho P.M."/>
            <person name="Feau N."/>
            <person name="Field M."/>
            <person name="Frey P."/>
            <person name="Gelhaye E."/>
            <person name="Goldberg J."/>
            <person name="Grabherr M.G."/>
            <person name="Kodira C.D."/>
            <person name="Kohler A."/>
            <person name="Kuees U."/>
            <person name="Lindquist E.A."/>
            <person name="Lucas S.M."/>
            <person name="Mago R."/>
            <person name="Mauceli E."/>
            <person name="Morin E."/>
            <person name="Murat C."/>
            <person name="Pangilinan J.L."/>
            <person name="Park R."/>
            <person name="Pearson M."/>
            <person name="Quesneville H."/>
            <person name="Rouhier N."/>
            <person name="Sakthikumar S."/>
            <person name="Salamov A.A."/>
            <person name="Schmutz J."/>
            <person name="Selles B."/>
            <person name="Shapiro H."/>
            <person name="Tanguay P."/>
            <person name="Tuskan G.A."/>
            <person name="Henrissat B."/>
            <person name="Van de Peer Y."/>
            <person name="Rouze P."/>
            <person name="Ellis J.G."/>
            <person name="Dodds P.N."/>
            <person name="Schein J.E."/>
            <person name="Zhong S."/>
            <person name="Hamelin R.C."/>
            <person name="Grigoriev I.V."/>
            <person name="Szabo L.J."/>
            <person name="Martin F."/>
        </authorList>
    </citation>
    <scope>NUCLEOTIDE SEQUENCE [LARGE SCALE GENOMIC DNA]</scope>
    <source>
        <strain evidence="2">98AG31 / pathotype 3-4-7</strain>
    </source>
</reference>
<proteinExistence type="predicted"/>
<dbReference type="Proteomes" id="UP000001072">
    <property type="component" value="Unassembled WGS sequence"/>
</dbReference>
<organism evidence="2">
    <name type="scientific">Melampsora larici-populina (strain 98AG31 / pathotype 3-4-7)</name>
    <name type="common">Poplar leaf rust fungus</name>
    <dbReference type="NCBI Taxonomy" id="747676"/>
    <lineage>
        <taxon>Eukaryota</taxon>
        <taxon>Fungi</taxon>
        <taxon>Dikarya</taxon>
        <taxon>Basidiomycota</taxon>
        <taxon>Pucciniomycotina</taxon>
        <taxon>Pucciniomycetes</taxon>
        <taxon>Pucciniales</taxon>
        <taxon>Melampsoraceae</taxon>
        <taxon>Melampsora</taxon>
    </lineage>
</organism>
<name>F4SCQ4_MELLP</name>
<evidence type="ECO:0000313" key="2">
    <source>
        <dbReference type="Proteomes" id="UP000001072"/>
    </source>
</evidence>
<accession>F4SCQ4</accession>
<dbReference type="AlphaFoldDB" id="F4SCQ4"/>